<dbReference type="InterPro" id="IPR029063">
    <property type="entry name" value="SAM-dependent_MTases_sf"/>
</dbReference>
<name>A0A1Q9DER4_SYMMI</name>
<dbReference type="EMBL" id="LSRX01000572">
    <property type="protein sequence ID" value="OLP93696.1"/>
    <property type="molecule type" value="Genomic_DNA"/>
</dbReference>
<dbReference type="Gene3D" id="3.40.50.150">
    <property type="entry name" value="Vaccinia Virus protein VP39"/>
    <property type="match status" value="1"/>
</dbReference>
<proteinExistence type="predicted"/>
<dbReference type="AlphaFoldDB" id="A0A1Q9DER4"/>
<dbReference type="Proteomes" id="UP000186817">
    <property type="component" value="Unassembled WGS sequence"/>
</dbReference>
<sequence length="139" mass="15158">MLLRGSVELHQALLDRMKSLLLPGAVVMWAVEEDGKEVVPEAEFARTVASIRQSGLKPLEQLTLEPYFERSAMIVATTGRIWPEVVQAQQARGCAITRIGLPKGTKALTAAARSSVRGAFTLNTQTPELPKMTSQLLES</sequence>
<keyword evidence="2" id="KW-1185">Reference proteome</keyword>
<comment type="caution">
    <text evidence="1">The sequence shown here is derived from an EMBL/GenBank/DDBJ whole genome shotgun (WGS) entry which is preliminary data.</text>
</comment>
<dbReference type="OrthoDB" id="1859733at2759"/>
<evidence type="ECO:0000313" key="2">
    <source>
        <dbReference type="Proteomes" id="UP000186817"/>
    </source>
</evidence>
<gene>
    <name evidence="1" type="ORF">AK812_SmicGene24368</name>
</gene>
<protein>
    <submittedName>
        <fullName evidence="1">Uncharacterized protein</fullName>
    </submittedName>
</protein>
<evidence type="ECO:0000313" key="1">
    <source>
        <dbReference type="EMBL" id="OLP93696.1"/>
    </source>
</evidence>
<reference evidence="1 2" key="1">
    <citation type="submission" date="2016-02" db="EMBL/GenBank/DDBJ databases">
        <title>Genome analysis of coral dinoflagellate symbionts highlights evolutionary adaptations to a symbiotic lifestyle.</title>
        <authorList>
            <person name="Aranda M."/>
            <person name="Li Y."/>
            <person name="Liew Y.J."/>
            <person name="Baumgarten S."/>
            <person name="Simakov O."/>
            <person name="Wilson M."/>
            <person name="Piel J."/>
            <person name="Ashoor H."/>
            <person name="Bougouffa S."/>
            <person name="Bajic V.B."/>
            <person name="Ryu T."/>
            <person name="Ravasi T."/>
            <person name="Bayer T."/>
            <person name="Micklem G."/>
            <person name="Kim H."/>
            <person name="Bhak J."/>
            <person name="Lajeunesse T.C."/>
            <person name="Voolstra C.R."/>
        </authorList>
    </citation>
    <scope>NUCLEOTIDE SEQUENCE [LARGE SCALE GENOMIC DNA]</scope>
    <source>
        <strain evidence="1 2">CCMP2467</strain>
    </source>
</reference>
<organism evidence="1 2">
    <name type="scientific">Symbiodinium microadriaticum</name>
    <name type="common">Dinoflagellate</name>
    <name type="synonym">Zooxanthella microadriatica</name>
    <dbReference type="NCBI Taxonomy" id="2951"/>
    <lineage>
        <taxon>Eukaryota</taxon>
        <taxon>Sar</taxon>
        <taxon>Alveolata</taxon>
        <taxon>Dinophyceae</taxon>
        <taxon>Suessiales</taxon>
        <taxon>Symbiodiniaceae</taxon>
        <taxon>Symbiodinium</taxon>
    </lineage>
</organism>
<accession>A0A1Q9DER4</accession>